<dbReference type="Pfam" id="PF12833">
    <property type="entry name" value="HTH_18"/>
    <property type="match status" value="1"/>
</dbReference>
<evidence type="ECO:0000256" key="2">
    <source>
        <dbReference type="ARBA" id="ARBA00023125"/>
    </source>
</evidence>
<dbReference type="PROSITE" id="PS01124">
    <property type="entry name" value="HTH_ARAC_FAMILY_2"/>
    <property type="match status" value="1"/>
</dbReference>
<feature type="domain" description="HTH araC/xylS-type" evidence="4">
    <location>
        <begin position="172"/>
        <end position="270"/>
    </location>
</feature>
<gene>
    <name evidence="5" type="ORF">SH1V18_17770</name>
</gene>
<protein>
    <submittedName>
        <fullName evidence="5">Transcriptional regulator</fullName>
    </submittedName>
</protein>
<evidence type="ECO:0000256" key="1">
    <source>
        <dbReference type="ARBA" id="ARBA00023015"/>
    </source>
</evidence>
<dbReference type="SUPFAM" id="SSF51215">
    <property type="entry name" value="Regulatory protein AraC"/>
    <property type="match status" value="1"/>
</dbReference>
<dbReference type="InterPro" id="IPR018060">
    <property type="entry name" value="HTH_AraC"/>
</dbReference>
<dbReference type="Proteomes" id="UP001144256">
    <property type="component" value="Unassembled WGS sequence"/>
</dbReference>
<dbReference type="InterPro" id="IPR018062">
    <property type="entry name" value="HTH_AraC-typ_CS"/>
</dbReference>
<evidence type="ECO:0000259" key="4">
    <source>
        <dbReference type="PROSITE" id="PS01124"/>
    </source>
</evidence>
<dbReference type="AlphaFoldDB" id="A0A9W6DFB2"/>
<dbReference type="PRINTS" id="PR00032">
    <property type="entry name" value="HTHARAC"/>
</dbReference>
<dbReference type="PANTHER" id="PTHR43280">
    <property type="entry name" value="ARAC-FAMILY TRANSCRIPTIONAL REGULATOR"/>
    <property type="match status" value="1"/>
</dbReference>
<evidence type="ECO:0000256" key="3">
    <source>
        <dbReference type="ARBA" id="ARBA00023163"/>
    </source>
</evidence>
<dbReference type="InterPro" id="IPR037923">
    <property type="entry name" value="HTH-like"/>
</dbReference>
<keyword evidence="6" id="KW-1185">Reference proteome</keyword>
<dbReference type="EMBL" id="BRLB01000003">
    <property type="protein sequence ID" value="GKX29297.1"/>
    <property type="molecule type" value="Genomic_DNA"/>
</dbReference>
<dbReference type="Gene3D" id="1.10.10.60">
    <property type="entry name" value="Homeodomain-like"/>
    <property type="match status" value="2"/>
</dbReference>
<accession>A0A9W6DFB2</accession>
<reference evidence="5" key="1">
    <citation type="submission" date="2022-06" db="EMBL/GenBank/DDBJ databases">
        <title>Vallitalea longa sp. nov., an anaerobic bacterium isolated from marine sediment.</title>
        <authorList>
            <person name="Hirano S."/>
            <person name="Terahara T."/>
            <person name="Mori K."/>
            <person name="Hamada M."/>
            <person name="Matsumoto R."/>
            <person name="Kobayashi T."/>
        </authorList>
    </citation>
    <scope>NUCLEOTIDE SEQUENCE</scope>
    <source>
        <strain evidence="5">SH18-1</strain>
    </source>
</reference>
<dbReference type="GO" id="GO:0003700">
    <property type="term" value="F:DNA-binding transcription factor activity"/>
    <property type="evidence" value="ECO:0007669"/>
    <property type="project" value="InterPro"/>
</dbReference>
<dbReference type="SUPFAM" id="SSF46689">
    <property type="entry name" value="Homeodomain-like"/>
    <property type="match status" value="2"/>
</dbReference>
<dbReference type="InterPro" id="IPR020449">
    <property type="entry name" value="Tscrpt_reg_AraC-type_HTH"/>
</dbReference>
<evidence type="ECO:0000313" key="6">
    <source>
        <dbReference type="Proteomes" id="UP001144256"/>
    </source>
</evidence>
<evidence type="ECO:0000313" key="5">
    <source>
        <dbReference type="EMBL" id="GKX29297.1"/>
    </source>
</evidence>
<dbReference type="PROSITE" id="PS00041">
    <property type="entry name" value="HTH_ARAC_FAMILY_1"/>
    <property type="match status" value="1"/>
</dbReference>
<name>A0A9W6DFB2_9FIRM</name>
<proteinExistence type="predicted"/>
<organism evidence="5 6">
    <name type="scientific">Vallitalea longa</name>
    <dbReference type="NCBI Taxonomy" id="2936439"/>
    <lineage>
        <taxon>Bacteria</taxon>
        <taxon>Bacillati</taxon>
        <taxon>Bacillota</taxon>
        <taxon>Clostridia</taxon>
        <taxon>Lachnospirales</taxon>
        <taxon>Vallitaleaceae</taxon>
        <taxon>Vallitalea</taxon>
    </lineage>
</organism>
<dbReference type="PANTHER" id="PTHR43280:SF28">
    <property type="entry name" value="HTH-TYPE TRANSCRIPTIONAL ACTIVATOR RHAS"/>
    <property type="match status" value="1"/>
</dbReference>
<keyword evidence="2" id="KW-0238">DNA-binding</keyword>
<sequence length="274" mass="32315">MDNFNIKLLNGGFNNCLPDWSSQVTNDNCYKIYFTTEGEAKLIINDQQYELKENNVYFINGYKLQEQICYSHMDVYWIHFQPYSLFFNKILDCISPVYNWKHNNQLLDNINFTHILSLFNNDDNVKNNIIKTAPLATSMYVTSCILLLISDMIENQKKKISKISFGEYEKLKPTIDFINNNYTESISLEEIAEQVYLNPTYFLRLFKKNFNITPRQYILKLRLDEACSLLKGTELSIKEISDKLGFCNQFYFTKSFKKKLSVTPSEYRKLIILP</sequence>
<dbReference type="SMART" id="SM00342">
    <property type="entry name" value="HTH_ARAC"/>
    <property type="match status" value="1"/>
</dbReference>
<dbReference type="InterPro" id="IPR009057">
    <property type="entry name" value="Homeodomain-like_sf"/>
</dbReference>
<dbReference type="RefSeq" id="WP_281814732.1">
    <property type="nucleotide sequence ID" value="NZ_BRLB01000003.1"/>
</dbReference>
<comment type="caution">
    <text evidence="5">The sequence shown here is derived from an EMBL/GenBank/DDBJ whole genome shotgun (WGS) entry which is preliminary data.</text>
</comment>
<keyword evidence="1" id="KW-0805">Transcription regulation</keyword>
<keyword evidence="3" id="KW-0804">Transcription</keyword>
<dbReference type="GO" id="GO:0043565">
    <property type="term" value="F:sequence-specific DNA binding"/>
    <property type="evidence" value="ECO:0007669"/>
    <property type="project" value="InterPro"/>
</dbReference>